<gene>
    <name evidence="2" type="ORF">C12CBH8_14120</name>
</gene>
<reference evidence="3" key="1">
    <citation type="submission" date="2020-07" db="EMBL/GenBank/DDBJ databases">
        <title>Complete genome sequencing of Clostridia bacterium strain 12CBH8.</title>
        <authorList>
            <person name="Sakamoto M."/>
            <person name="Murakami T."/>
            <person name="Mori H."/>
        </authorList>
    </citation>
    <scope>NUCLEOTIDE SEQUENCE [LARGE SCALE GENOMIC DNA]</scope>
    <source>
        <strain evidence="3">12CBH8</strain>
    </source>
</reference>
<dbReference type="SUPFAM" id="SSF47413">
    <property type="entry name" value="lambda repressor-like DNA-binding domains"/>
    <property type="match status" value="1"/>
</dbReference>
<dbReference type="AlphaFoldDB" id="A0A7I8D6D7"/>
<evidence type="ECO:0000259" key="1">
    <source>
        <dbReference type="PROSITE" id="PS50943"/>
    </source>
</evidence>
<dbReference type="SMART" id="SM00530">
    <property type="entry name" value="HTH_XRE"/>
    <property type="match status" value="1"/>
</dbReference>
<protein>
    <recommendedName>
        <fullName evidence="1">HTH cro/C1-type domain-containing protein</fullName>
    </recommendedName>
</protein>
<evidence type="ECO:0000313" key="3">
    <source>
        <dbReference type="Proteomes" id="UP000593890"/>
    </source>
</evidence>
<dbReference type="CDD" id="cd00093">
    <property type="entry name" value="HTH_XRE"/>
    <property type="match status" value="1"/>
</dbReference>
<dbReference type="Proteomes" id="UP000593890">
    <property type="component" value="Chromosome"/>
</dbReference>
<keyword evidence="3" id="KW-1185">Reference proteome</keyword>
<evidence type="ECO:0000313" key="2">
    <source>
        <dbReference type="EMBL" id="BCI60773.1"/>
    </source>
</evidence>
<organism evidence="2 3">
    <name type="scientific">Solibaculum mannosilyticum</name>
    <dbReference type="NCBI Taxonomy" id="2780922"/>
    <lineage>
        <taxon>Bacteria</taxon>
        <taxon>Bacillati</taxon>
        <taxon>Bacillota</taxon>
        <taxon>Clostridia</taxon>
        <taxon>Eubacteriales</taxon>
        <taxon>Oscillospiraceae</taxon>
        <taxon>Solibaculum</taxon>
    </lineage>
</organism>
<dbReference type="GO" id="GO:0003677">
    <property type="term" value="F:DNA binding"/>
    <property type="evidence" value="ECO:0007669"/>
    <property type="project" value="InterPro"/>
</dbReference>
<dbReference type="Gene3D" id="1.10.260.40">
    <property type="entry name" value="lambda repressor-like DNA-binding domains"/>
    <property type="match status" value="1"/>
</dbReference>
<dbReference type="InterPro" id="IPR010982">
    <property type="entry name" value="Lambda_DNA-bd_dom_sf"/>
</dbReference>
<name>A0A7I8D6D7_9FIRM</name>
<sequence>MDLKKISQLRKASRMTIEELAFESGIPISTVQKISSGITKNPGIETMAALAEALNCSLDDLVDFPYKNGLLFRHQEHVEKYQSLSESAQDRVDSYIEYLWNDPLNRRDVEPISTGKKKSGFDFNPYTEQSEETVKVAVYSSDGQIVGYDWVTKELYEQLEELGFTVTSEEKPDLKIAQPSQKEIDEAFAGYQKETKDQ</sequence>
<accession>A0A7I8D6D7</accession>
<dbReference type="PROSITE" id="PS50943">
    <property type="entry name" value="HTH_CROC1"/>
    <property type="match status" value="1"/>
</dbReference>
<dbReference type="Pfam" id="PF01381">
    <property type="entry name" value="HTH_3"/>
    <property type="match status" value="1"/>
</dbReference>
<feature type="domain" description="HTH cro/C1-type" evidence="1">
    <location>
        <begin position="6"/>
        <end position="61"/>
    </location>
</feature>
<proteinExistence type="predicted"/>
<dbReference type="RefSeq" id="WP_090266975.1">
    <property type="nucleotide sequence ID" value="NZ_AP023321.1"/>
</dbReference>
<dbReference type="EMBL" id="AP023321">
    <property type="protein sequence ID" value="BCI60773.1"/>
    <property type="molecule type" value="Genomic_DNA"/>
</dbReference>
<dbReference type="KEGG" id="sman:C12CBH8_14120"/>
<dbReference type="InterPro" id="IPR001387">
    <property type="entry name" value="Cro/C1-type_HTH"/>
</dbReference>